<proteinExistence type="inferred from homology"/>
<dbReference type="Pfam" id="PF00657">
    <property type="entry name" value="Lipase_GDSL"/>
    <property type="match status" value="1"/>
</dbReference>
<dbReference type="InterPro" id="IPR001087">
    <property type="entry name" value="GDSL"/>
</dbReference>
<comment type="similarity">
    <text evidence="1">Belongs to the 'GDSL' lipolytic enzyme family.</text>
</comment>
<protein>
    <recommendedName>
        <fullName evidence="5">GDSL esterase/lipase</fullName>
    </recommendedName>
</protein>
<evidence type="ECO:0008006" key="5">
    <source>
        <dbReference type="Google" id="ProtNLM"/>
    </source>
</evidence>
<name>A0A7J7MUT3_9MAGN</name>
<evidence type="ECO:0000256" key="2">
    <source>
        <dbReference type="ARBA" id="ARBA00023180"/>
    </source>
</evidence>
<keyword evidence="4" id="KW-1185">Reference proteome</keyword>
<dbReference type="PANTHER" id="PTHR22835">
    <property type="entry name" value="ZINC FINGER FYVE DOMAIN CONTAINING PROTEIN"/>
    <property type="match status" value="1"/>
</dbReference>
<evidence type="ECO:0000256" key="1">
    <source>
        <dbReference type="ARBA" id="ARBA00008668"/>
    </source>
</evidence>
<dbReference type="EMBL" id="JACGCM010001219">
    <property type="protein sequence ID" value="KAF6158689.1"/>
    <property type="molecule type" value="Genomic_DNA"/>
</dbReference>
<evidence type="ECO:0000313" key="3">
    <source>
        <dbReference type="EMBL" id="KAF6158689.1"/>
    </source>
</evidence>
<feature type="non-terminal residue" evidence="3">
    <location>
        <position position="1"/>
    </location>
</feature>
<gene>
    <name evidence="3" type="ORF">GIB67_040203</name>
</gene>
<reference evidence="3 4" key="1">
    <citation type="journal article" date="2020" name="IScience">
        <title>Genome Sequencing of the Endangered Kingdonia uniflora (Circaeasteraceae, Ranunculales) Reveals Potential Mechanisms of Evolutionary Specialization.</title>
        <authorList>
            <person name="Sun Y."/>
            <person name="Deng T."/>
            <person name="Zhang A."/>
            <person name="Moore M.J."/>
            <person name="Landis J.B."/>
            <person name="Lin N."/>
            <person name="Zhang H."/>
            <person name="Zhang X."/>
            <person name="Huang J."/>
            <person name="Zhang X."/>
            <person name="Sun H."/>
            <person name="Wang H."/>
        </authorList>
    </citation>
    <scope>NUCLEOTIDE SEQUENCE [LARGE SCALE GENOMIC DNA]</scope>
    <source>
        <strain evidence="3">TB1705</strain>
        <tissue evidence="3">Leaf</tissue>
    </source>
</reference>
<comment type="caution">
    <text evidence="3">The sequence shown here is derived from an EMBL/GenBank/DDBJ whole genome shotgun (WGS) entry which is preliminary data.</text>
</comment>
<dbReference type="Gene3D" id="3.40.50.1110">
    <property type="entry name" value="SGNH hydrolase"/>
    <property type="match status" value="1"/>
</dbReference>
<dbReference type="Proteomes" id="UP000541444">
    <property type="component" value="Unassembled WGS sequence"/>
</dbReference>
<dbReference type="GO" id="GO:0016788">
    <property type="term" value="F:hydrolase activity, acting on ester bonds"/>
    <property type="evidence" value="ECO:0007669"/>
    <property type="project" value="InterPro"/>
</dbReference>
<evidence type="ECO:0000313" key="4">
    <source>
        <dbReference type="Proteomes" id="UP000541444"/>
    </source>
</evidence>
<sequence>SICYIRFWNSLSDTGNYIQLFPFSSEAENLPYGSTFFGSPTGRFSDGRLILDFIASKWGFLFIEPYFNNGITFVVAAATADNITEGVPSTEDVPFYLSVQTDQFVRFKRRVCDSLRSKDQSDFVDSRVPQVKAFKDGIYMILIGVNDIRLSLFQHKLSSAEVKNKAVPSVVAAISKTIHDLHKEGAKNFLIIDIMALACTPNVLA</sequence>
<keyword evidence="2" id="KW-0325">Glycoprotein</keyword>
<accession>A0A7J7MUT3</accession>
<organism evidence="3 4">
    <name type="scientific">Kingdonia uniflora</name>
    <dbReference type="NCBI Taxonomy" id="39325"/>
    <lineage>
        <taxon>Eukaryota</taxon>
        <taxon>Viridiplantae</taxon>
        <taxon>Streptophyta</taxon>
        <taxon>Embryophyta</taxon>
        <taxon>Tracheophyta</taxon>
        <taxon>Spermatophyta</taxon>
        <taxon>Magnoliopsida</taxon>
        <taxon>Ranunculales</taxon>
        <taxon>Circaeasteraceae</taxon>
        <taxon>Kingdonia</taxon>
    </lineage>
</organism>
<dbReference type="OrthoDB" id="1600564at2759"/>
<dbReference type="InterPro" id="IPR036514">
    <property type="entry name" value="SGNH_hydro_sf"/>
</dbReference>
<dbReference type="PANTHER" id="PTHR22835:SF659">
    <property type="entry name" value="GDSL LIPASE_ACYLHYDROLASE, PUTATIVE (AFU_ORTHOLOGUE AFUA_2G00510)-RELATED"/>
    <property type="match status" value="1"/>
</dbReference>
<dbReference type="AlphaFoldDB" id="A0A7J7MUT3"/>